<protein>
    <recommendedName>
        <fullName evidence="12">Homeobox domain-containing protein</fullName>
    </recommendedName>
</protein>
<dbReference type="CDD" id="cd00086">
    <property type="entry name" value="homeodomain"/>
    <property type="match status" value="1"/>
</dbReference>
<accession>A0A8K0H857</accession>
<keyword evidence="5 8" id="KW-0371">Homeobox</keyword>
<proteinExistence type="inferred from homology"/>
<dbReference type="SMART" id="SM00340">
    <property type="entry name" value="HALZ"/>
    <property type="match status" value="1"/>
</dbReference>
<keyword evidence="7 8" id="KW-0539">Nucleus</keyword>
<dbReference type="PROSITE" id="PS00027">
    <property type="entry name" value="HOMEOBOX_1"/>
    <property type="match status" value="1"/>
</dbReference>
<dbReference type="Pfam" id="PF02183">
    <property type="entry name" value="HALZ"/>
    <property type="match status" value="1"/>
</dbReference>
<dbReference type="FunFam" id="1.10.10.60:FF:000577">
    <property type="entry name" value="Homeobox-leucine zipper protein 18"/>
    <property type="match status" value="1"/>
</dbReference>
<comment type="subcellular location">
    <subcellularLocation>
        <location evidence="1 8 9">Nucleus</location>
    </subcellularLocation>
</comment>
<keyword evidence="10" id="KW-0175">Coiled coil</keyword>
<evidence type="ECO:0000259" key="12">
    <source>
        <dbReference type="PROSITE" id="PS50071"/>
    </source>
</evidence>
<evidence type="ECO:0000256" key="1">
    <source>
        <dbReference type="ARBA" id="ARBA00004123"/>
    </source>
</evidence>
<dbReference type="PANTHER" id="PTHR45714:SF24">
    <property type="entry name" value="HOMEOBOX DOMAIN-CONTAINING PROTEIN"/>
    <property type="match status" value="1"/>
</dbReference>
<keyword evidence="14" id="KW-1185">Reference proteome</keyword>
<evidence type="ECO:0000256" key="9">
    <source>
        <dbReference type="RuleBase" id="RU000682"/>
    </source>
</evidence>
<keyword evidence="4 8" id="KW-0238">DNA-binding</keyword>
<evidence type="ECO:0000256" key="7">
    <source>
        <dbReference type="ARBA" id="ARBA00023242"/>
    </source>
</evidence>
<reference evidence="13" key="1">
    <citation type="submission" date="2020-03" db="EMBL/GenBank/DDBJ databases">
        <title>A high-quality chromosome-level genome assembly of a woody plant with both climbing and erect habits, Rhamnella rubrinervis.</title>
        <authorList>
            <person name="Lu Z."/>
            <person name="Yang Y."/>
            <person name="Zhu X."/>
            <person name="Sun Y."/>
        </authorList>
    </citation>
    <scope>NUCLEOTIDE SEQUENCE</scope>
    <source>
        <strain evidence="13">BYM</strain>
        <tissue evidence="13">Leaf</tissue>
    </source>
</reference>
<comment type="similarity">
    <text evidence="2">Belongs to the HD-ZIP homeobox family. Class II subfamily.</text>
</comment>
<dbReference type="PANTHER" id="PTHR45714">
    <property type="entry name" value="HOMEOBOX-LEUCINE ZIPPER PROTEIN HAT14"/>
    <property type="match status" value="1"/>
</dbReference>
<evidence type="ECO:0000256" key="6">
    <source>
        <dbReference type="ARBA" id="ARBA00023163"/>
    </source>
</evidence>
<feature type="region of interest" description="Disordered" evidence="11">
    <location>
        <begin position="83"/>
        <end position="104"/>
    </location>
</feature>
<dbReference type="Pfam" id="PF00046">
    <property type="entry name" value="Homeodomain"/>
    <property type="match status" value="1"/>
</dbReference>
<keyword evidence="3" id="KW-0805">Transcription regulation</keyword>
<evidence type="ECO:0000256" key="8">
    <source>
        <dbReference type="PROSITE-ProRule" id="PRU00108"/>
    </source>
</evidence>
<dbReference type="InterPro" id="IPR050762">
    <property type="entry name" value="HD-ZIP_Homeobox_LZ_Class_II"/>
</dbReference>
<dbReference type="PROSITE" id="PS50071">
    <property type="entry name" value="HOMEOBOX_2"/>
    <property type="match status" value="1"/>
</dbReference>
<evidence type="ECO:0000256" key="11">
    <source>
        <dbReference type="SAM" id="MobiDB-lite"/>
    </source>
</evidence>
<evidence type="ECO:0000256" key="3">
    <source>
        <dbReference type="ARBA" id="ARBA00023015"/>
    </source>
</evidence>
<evidence type="ECO:0000313" key="13">
    <source>
        <dbReference type="EMBL" id="KAF3447490.1"/>
    </source>
</evidence>
<dbReference type="SUPFAM" id="SSF46689">
    <property type="entry name" value="Homeodomain-like"/>
    <property type="match status" value="1"/>
</dbReference>
<evidence type="ECO:0000256" key="2">
    <source>
        <dbReference type="ARBA" id="ARBA00006074"/>
    </source>
</evidence>
<dbReference type="GO" id="GO:0000981">
    <property type="term" value="F:DNA-binding transcription factor activity, RNA polymerase II-specific"/>
    <property type="evidence" value="ECO:0007669"/>
    <property type="project" value="InterPro"/>
</dbReference>
<dbReference type="OrthoDB" id="6159439at2759"/>
<dbReference type="Proteomes" id="UP000796880">
    <property type="component" value="Unassembled WGS sequence"/>
</dbReference>
<sequence length="274" mass="30502">MDSDDDCATGLDLGLGLGSDHHHHEQHKKKLIMSLKYDHLMPSLTLGPSGGRDAYQMPAAKIEAIRVGDDQLGDDHLQPQASCFSGVSSYSNSSSVKRDKDHLGGEDVEVEKVYSRVSTEDLDEEGSPRKKLRLTKEQSATLEDSFREHTTLNPKQKQELARKLNLRPRQVEVWFQNRRARTKLKQTEADCELLKKCCDTLTEENKKLKKELQELKASKLTPPFYMQLPTATITVCPSCERVCNGAGDGPPAGPFSIGAKPHFFNPFTHPSAAC</sequence>
<dbReference type="CDD" id="cd14686">
    <property type="entry name" value="bZIP"/>
    <property type="match status" value="1"/>
</dbReference>
<feature type="domain" description="Homeobox" evidence="12">
    <location>
        <begin position="125"/>
        <end position="185"/>
    </location>
</feature>
<dbReference type="InterPro" id="IPR003106">
    <property type="entry name" value="Leu_zip_homeo"/>
</dbReference>
<feature type="coiled-coil region" evidence="10">
    <location>
        <begin position="184"/>
        <end position="218"/>
    </location>
</feature>
<dbReference type="EMBL" id="VOIH02000005">
    <property type="protein sequence ID" value="KAF3447490.1"/>
    <property type="molecule type" value="Genomic_DNA"/>
</dbReference>
<organism evidence="13 14">
    <name type="scientific">Rhamnella rubrinervis</name>
    <dbReference type="NCBI Taxonomy" id="2594499"/>
    <lineage>
        <taxon>Eukaryota</taxon>
        <taxon>Viridiplantae</taxon>
        <taxon>Streptophyta</taxon>
        <taxon>Embryophyta</taxon>
        <taxon>Tracheophyta</taxon>
        <taxon>Spermatophyta</taxon>
        <taxon>Magnoliopsida</taxon>
        <taxon>eudicotyledons</taxon>
        <taxon>Gunneridae</taxon>
        <taxon>Pentapetalae</taxon>
        <taxon>rosids</taxon>
        <taxon>fabids</taxon>
        <taxon>Rosales</taxon>
        <taxon>Rhamnaceae</taxon>
        <taxon>rhamnoid group</taxon>
        <taxon>Rhamneae</taxon>
        <taxon>Rhamnella</taxon>
    </lineage>
</organism>
<keyword evidence="6" id="KW-0804">Transcription</keyword>
<dbReference type="GO" id="GO:0005634">
    <property type="term" value="C:nucleus"/>
    <property type="evidence" value="ECO:0007669"/>
    <property type="project" value="UniProtKB-SubCell"/>
</dbReference>
<dbReference type="SMART" id="SM00389">
    <property type="entry name" value="HOX"/>
    <property type="match status" value="1"/>
</dbReference>
<dbReference type="GO" id="GO:0043565">
    <property type="term" value="F:sequence-specific DNA binding"/>
    <property type="evidence" value="ECO:0007669"/>
    <property type="project" value="InterPro"/>
</dbReference>
<evidence type="ECO:0000313" key="14">
    <source>
        <dbReference type="Proteomes" id="UP000796880"/>
    </source>
</evidence>
<dbReference type="InterPro" id="IPR009057">
    <property type="entry name" value="Homeodomain-like_sf"/>
</dbReference>
<dbReference type="InterPro" id="IPR001356">
    <property type="entry name" value="HD"/>
</dbReference>
<dbReference type="AlphaFoldDB" id="A0A8K0H857"/>
<dbReference type="InterPro" id="IPR017970">
    <property type="entry name" value="Homeobox_CS"/>
</dbReference>
<evidence type="ECO:0000256" key="5">
    <source>
        <dbReference type="ARBA" id="ARBA00023155"/>
    </source>
</evidence>
<feature type="compositionally biased region" description="Low complexity" evidence="11">
    <location>
        <begin position="83"/>
        <end position="95"/>
    </location>
</feature>
<evidence type="ECO:0000256" key="10">
    <source>
        <dbReference type="SAM" id="Coils"/>
    </source>
</evidence>
<comment type="caution">
    <text evidence="13">The sequence shown here is derived from an EMBL/GenBank/DDBJ whole genome shotgun (WGS) entry which is preliminary data.</text>
</comment>
<evidence type="ECO:0000256" key="4">
    <source>
        <dbReference type="ARBA" id="ARBA00023125"/>
    </source>
</evidence>
<dbReference type="Gene3D" id="1.10.10.60">
    <property type="entry name" value="Homeodomain-like"/>
    <property type="match status" value="1"/>
</dbReference>
<name>A0A8K0H857_9ROSA</name>
<gene>
    <name evidence="13" type="ORF">FNV43_RR12676</name>
</gene>
<feature type="DNA-binding region" description="Homeobox" evidence="8">
    <location>
        <begin position="127"/>
        <end position="186"/>
    </location>
</feature>